<dbReference type="InterPro" id="IPR015797">
    <property type="entry name" value="NUDIX_hydrolase-like_dom_sf"/>
</dbReference>
<organism evidence="2 3">
    <name type="scientific">Virgisporangium aurantiacum</name>
    <dbReference type="NCBI Taxonomy" id="175570"/>
    <lineage>
        <taxon>Bacteria</taxon>
        <taxon>Bacillati</taxon>
        <taxon>Actinomycetota</taxon>
        <taxon>Actinomycetes</taxon>
        <taxon>Micromonosporales</taxon>
        <taxon>Micromonosporaceae</taxon>
        <taxon>Virgisporangium</taxon>
    </lineage>
</organism>
<feature type="coiled-coil region" evidence="1">
    <location>
        <begin position="351"/>
        <end position="378"/>
    </location>
</feature>
<proteinExistence type="predicted"/>
<dbReference type="Proteomes" id="UP000612585">
    <property type="component" value="Unassembled WGS sequence"/>
</dbReference>
<dbReference type="Gene3D" id="3.90.79.10">
    <property type="entry name" value="Nucleoside Triphosphate Pyrophosphohydrolase"/>
    <property type="match status" value="1"/>
</dbReference>
<dbReference type="RefSeq" id="WP_203989435.1">
    <property type="nucleotide sequence ID" value="NZ_BOPG01000012.1"/>
</dbReference>
<evidence type="ECO:0000256" key="1">
    <source>
        <dbReference type="SAM" id="Coils"/>
    </source>
</evidence>
<gene>
    <name evidence="2" type="ORF">Vau01_019340</name>
</gene>
<reference evidence="2" key="1">
    <citation type="submission" date="2021-01" db="EMBL/GenBank/DDBJ databases">
        <title>Whole genome shotgun sequence of Virgisporangium aurantiacum NBRC 16421.</title>
        <authorList>
            <person name="Komaki H."/>
            <person name="Tamura T."/>
        </authorList>
    </citation>
    <scope>NUCLEOTIDE SEQUENCE</scope>
    <source>
        <strain evidence="2">NBRC 16421</strain>
    </source>
</reference>
<comment type="caution">
    <text evidence="2">The sequence shown here is derived from an EMBL/GenBank/DDBJ whole genome shotgun (WGS) entry which is preliminary data.</text>
</comment>
<dbReference type="AlphaFoldDB" id="A0A8J4DYG5"/>
<keyword evidence="1" id="KW-0175">Coiled coil</keyword>
<accession>A0A8J4DYG5</accession>
<dbReference type="SUPFAM" id="SSF55811">
    <property type="entry name" value="Nudix"/>
    <property type="match status" value="1"/>
</dbReference>
<dbReference type="EMBL" id="BOPG01000012">
    <property type="protein sequence ID" value="GIJ54418.1"/>
    <property type="molecule type" value="Genomic_DNA"/>
</dbReference>
<protein>
    <recommendedName>
        <fullName evidence="4">NUDIX hydrolase</fullName>
    </recommendedName>
</protein>
<evidence type="ECO:0008006" key="4">
    <source>
        <dbReference type="Google" id="ProtNLM"/>
    </source>
</evidence>
<evidence type="ECO:0000313" key="2">
    <source>
        <dbReference type="EMBL" id="GIJ54418.1"/>
    </source>
</evidence>
<evidence type="ECO:0000313" key="3">
    <source>
        <dbReference type="Proteomes" id="UP000612585"/>
    </source>
</evidence>
<name>A0A8J4DYG5_9ACTN</name>
<sequence length="506" mass="54596">MSVISHLYRGELGEWCADRLTRWEDLTTRIAWRTRAREPVRPADGADRQHWAQVERAVGIRLAALVQPAPPYAALLGLVHLGLVRRAWASDQAARYASHATLPAELRDDALYHGPTLDGWVRVPAGAAPAMPRFDGRAQDYPAEPMLADLLHRARAYFATNAPPGRLGAERGVARLCWLLAQFQYAYRNDALEQPAFRLFRPGVPTVEELLATVPDTALDEMVAIARQLDSTRALAELTKLAGDPPPGRPLGIAGPIFLDHRHDSDLLLAGPDGSALVHVHAAIATNKTARSRQWLWNLLGCAWLDASDAYRIRTVGLYFARHGELMTWPVDALADQLLAGADRGTAQADLRALADRLRSENDQRRAERERLRTEQRQSAAAPAVAVHALITDGRGLVLTAGDALPGGPVAPGETVEAALCRSVAATTGLEVAAGPLTGVYHDARSGAVALVFEARITGGEAADVHWCARPELPGRLAAVFAEAAHDALDAGRARVPVREAALPDP</sequence>
<keyword evidence="3" id="KW-1185">Reference proteome</keyword>